<keyword evidence="3" id="KW-1185">Reference proteome</keyword>
<comment type="caution">
    <text evidence="2">The sequence shown here is derived from an EMBL/GenBank/DDBJ whole genome shotgun (WGS) entry which is preliminary data.</text>
</comment>
<reference evidence="2 3" key="1">
    <citation type="submission" date="2020-08" db="EMBL/GenBank/DDBJ databases">
        <title>Exploring microbial biodiversity for novel pathways involved in the catabolism of aromatic compounds derived from lignin.</title>
        <authorList>
            <person name="Elkins J."/>
        </authorList>
    </citation>
    <scope>NUCLEOTIDE SEQUENCE [LARGE SCALE GENOMIC DNA]</scope>
    <source>
        <strain evidence="2 3">B1D3A</strain>
    </source>
</reference>
<protein>
    <submittedName>
        <fullName evidence="2">SOS response-associated peptidase YedK</fullName>
    </submittedName>
</protein>
<dbReference type="Pfam" id="PF02586">
    <property type="entry name" value="SRAP"/>
    <property type="match status" value="1"/>
</dbReference>
<organism evidence="2 3">
    <name type="scientific">Sphingobium lignivorans</name>
    <dbReference type="NCBI Taxonomy" id="2735886"/>
    <lineage>
        <taxon>Bacteria</taxon>
        <taxon>Pseudomonadati</taxon>
        <taxon>Pseudomonadota</taxon>
        <taxon>Alphaproteobacteria</taxon>
        <taxon>Sphingomonadales</taxon>
        <taxon>Sphingomonadaceae</taxon>
        <taxon>Sphingobium</taxon>
    </lineage>
</organism>
<evidence type="ECO:0000256" key="1">
    <source>
        <dbReference type="SAM" id="MobiDB-lite"/>
    </source>
</evidence>
<dbReference type="Proteomes" id="UP001138540">
    <property type="component" value="Unassembled WGS sequence"/>
</dbReference>
<dbReference type="Gene3D" id="3.90.1680.10">
    <property type="entry name" value="SOS response associated peptidase-like"/>
    <property type="match status" value="1"/>
</dbReference>
<dbReference type="InterPro" id="IPR003738">
    <property type="entry name" value="SRAP"/>
</dbReference>
<sequence length="162" mass="18542">MAATPFDSDAPMGATRPIIRRNPEDVEELEMIEARWGSNPRFSDGVSYRFVRSEGQTLPSHRCLMPASEFHMKVGKKRYRVMLDSGQHFYLAGVWEPPLGTDSDLPFFRIVTVAANVEVAPFQDRHGAILFPRQVMHWLDRTVSNEELLITPPRNTFIVEQI</sequence>
<dbReference type="EMBL" id="JACHKA010000001">
    <property type="protein sequence ID" value="MBB5986584.1"/>
    <property type="molecule type" value="Genomic_DNA"/>
</dbReference>
<dbReference type="SUPFAM" id="SSF143081">
    <property type="entry name" value="BB1717-like"/>
    <property type="match status" value="1"/>
</dbReference>
<name>A0ABR6NH19_9SPHN</name>
<evidence type="ECO:0000313" key="2">
    <source>
        <dbReference type="EMBL" id="MBB5986584.1"/>
    </source>
</evidence>
<dbReference type="InterPro" id="IPR036590">
    <property type="entry name" value="SRAP-like"/>
</dbReference>
<feature type="region of interest" description="Disordered" evidence="1">
    <location>
        <begin position="1"/>
        <end position="20"/>
    </location>
</feature>
<accession>A0ABR6NH19</accession>
<gene>
    <name evidence="2" type="ORF">HNP60_002558</name>
</gene>
<evidence type="ECO:0000313" key="3">
    <source>
        <dbReference type="Proteomes" id="UP001138540"/>
    </source>
</evidence>
<proteinExistence type="predicted"/>